<proteinExistence type="predicted"/>
<reference evidence="1 2" key="1">
    <citation type="journal article" date="2024" name="G3 (Bethesda)">
        <title>Genome assembly of Hibiscus sabdariffa L. provides insights into metabolisms of medicinal natural products.</title>
        <authorList>
            <person name="Kim T."/>
        </authorList>
    </citation>
    <scope>NUCLEOTIDE SEQUENCE [LARGE SCALE GENOMIC DNA]</scope>
    <source>
        <strain evidence="1">TK-2024</strain>
        <tissue evidence="1">Old leaves</tissue>
    </source>
</reference>
<protein>
    <submittedName>
        <fullName evidence="1">Uncharacterized protein</fullName>
    </submittedName>
</protein>
<evidence type="ECO:0000313" key="1">
    <source>
        <dbReference type="EMBL" id="KAK8492601.1"/>
    </source>
</evidence>
<evidence type="ECO:0000313" key="2">
    <source>
        <dbReference type="Proteomes" id="UP001396334"/>
    </source>
</evidence>
<comment type="caution">
    <text evidence="1">The sequence shown here is derived from an EMBL/GenBank/DDBJ whole genome shotgun (WGS) entry which is preliminary data.</text>
</comment>
<dbReference type="Proteomes" id="UP001396334">
    <property type="component" value="Unassembled WGS sequence"/>
</dbReference>
<name>A0ABR2AHQ5_9ROSI</name>
<dbReference type="EMBL" id="JBBPBN010000245">
    <property type="protein sequence ID" value="KAK8492601.1"/>
    <property type="molecule type" value="Genomic_DNA"/>
</dbReference>
<sequence length="104" mass="11122">MGGLAKRCFLSFFFSSRVKGNGSGFADTAHSKHFLSFSLPLVSLAGNTVGVKMERERVALGVIGMGGMGSVRFLGRSNSSQHLPYLSFPTLVPLPSCLVQEGQR</sequence>
<accession>A0ABR2AHQ5</accession>
<keyword evidence="2" id="KW-1185">Reference proteome</keyword>
<gene>
    <name evidence="1" type="ORF">V6N11_030824</name>
</gene>
<organism evidence="1 2">
    <name type="scientific">Hibiscus sabdariffa</name>
    <name type="common">roselle</name>
    <dbReference type="NCBI Taxonomy" id="183260"/>
    <lineage>
        <taxon>Eukaryota</taxon>
        <taxon>Viridiplantae</taxon>
        <taxon>Streptophyta</taxon>
        <taxon>Embryophyta</taxon>
        <taxon>Tracheophyta</taxon>
        <taxon>Spermatophyta</taxon>
        <taxon>Magnoliopsida</taxon>
        <taxon>eudicotyledons</taxon>
        <taxon>Gunneridae</taxon>
        <taxon>Pentapetalae</taxon>
        <taxon>rosids</taxon>
        <taxon>malvids</taxon>
        <taxon>Malvales</taxon>
        <taxon>Malvaceae</taxon>
        <taxon>Malvoideae</taxon>
        <taxon>Hibiscus</taxon>
    </lineage>
</organism>